<evidence type="ECO:0000256" key="2">
    <source>
        <dbReference type="ARBA" id="ARBA00022630"/>
    </source>
</evidence>
<comment type="caution">
    <text evidence="7">The sequence shown here is derived from an EMBL/GenBank/DDBJ whole genome shotgun (WGS) entry which is preliminary data.</text>
</comment>
<dbReference type="Gene3D" id="3.50.50.60">
    <property type="entry name" value="FAD/NAD(P)-binding domain"/>
    <property type="match status" value="2"/>
</dbReference>
<evidence type="ECO:0000313" key="8">
    <source>
        <dbReference type="Proteomes" id="UP001642360"/>
    </source>
</evidence>
<evidence type="ECO:0000259" key="6">
    <source>
        <dbReference type="Pfam" id="PF05199"/>
    </source>
</evidence>
<evidence type="ECO:0008006" key="9">
    <source>
        <dbReference type="Google" id="ProtNLM"/>
    </source>
</evidence>
<keyword evidence="4" id="KW-0560">Oxidoreductase</keyword>
<keyword evidence="8" id="KW-1185">Reference proteome</keyword>
<name>A0ABC8S1Z5_9AQUA</name>
<dbReference type="InterPro" id="IPR036188">
    <property type="entry name" value="FAD/NAD-bd_sf"/>
</dbReference>
<evidence type="ECO:0000313" key="7">
    <source>
        <dbReference type="EMBL" id="CAK9151248.1"/>
    </source>
</evidence>
<feature type="domain" description="Glucose-methanol-choline oxidoreductase N-terminal" evidence="5">
    <location>
        <begin position="72"/>
        <end position="128"/>
    </location>
</feature>
<feature type="domain" description="Glucose-methanol-choline oxidoreductase C-terminal" evidence="6">
    <location>
        <begin position="198"/>
        <end position="318"/>
    </location>
</feature>
<protein>
    <recommendedName>
        <fullName evidence="9">Long-chain-alcohol oxidase</fullName>
    </recommendedName>
</protein>
<keyword evidence="2" id="KW-0285">Flavoprotein</keyword>
<dbReference type="InterPro" id="IPR007867">
    <property type="entry name" value="GMC_OxRtase_C"/>
</dbReference>
<reference evidence="7 8" key="1">
    <citation type="submission" date="2024-02" db="EMBL/GenBank/DDBJ databases">
        <authorList>
            <person name="Vignale AGUSTIN F."/>
            <person name="Sosa J E."/>
            <person name="Modenutti C."/>
        </authorList>
    </citation>
    <scope>NUCLEOTIDE SEQUENCE [LARGE SCALE GENOMIC DNA]</scope>
</reference>
<dbReference type="SUPFAM" id="SSF51905">
    <property type="entry name" value="FAD/NAD(P)-binding domain"/>
    <property type="match status" value="1"/>
</dbReference>
<comment type="similarity">
    <text evidence="1">Belongs to the GMC oxidoreductase family.</text>
</comment>
<dbReference type="InterPro" id="IPR000172">
    <property type="entry name" value="GMC_OxRdtase_N"/>
</dbReference>
<dbReference type="Proteomes" id="UP001642360">
    <property type="component" value="Unassembled WGS sequence"/>
</dbReference>
<sequence>MAGSTVGGGSAVNWSACIKTPLSVLREWAEEYKIPLFAGPSILLQWKHDHIRKQSSEIYIGKEQASRYKRKEMLGRNCKISRQKHHKRLHIEAKVTISACGSLLTPPLMISSGLKNPNIGRNLHLHPVLMAWGYFPESNSELKGNTYEGGIITSVHKVGSDKSNPTAIIEVPALGPGSFSALCPWVSGLDFKKRILKENMKTGLRQALRILIAAGAVEVGTHQSDGQRIICKGTSEEEMEEFLDTVTAPEGAMSLVEKWTTYSSAHQMGSCRMGITEKDGAVDENGQSWEAEGLFVCDASVLPSAVGVNPMITIQSTAYCLSKKIVQSL</sequence>
<gene>
    <name evidence="7" type="ORF">ILEXP_LOCUS19404</name>
</gene>
<proteinExistence type="inferred from homology"/>
<feature type="domain" description="Glucose-methanol-choline oxidoreductase N-terminal" evidence="5">
    <location>
        <begin position="2"/>
        <end position="39"/>
    </location>
</feature>
<evidence type="ECO:0000259" key="5">
    <source>
        <dbReference type="Pfam" id="PF00732"/>
    </source>
</evidence>
<dbReference type="Pfam" id="PF00732">
    <property type="entry name" value="GMC_oxred_N"/>
    <property type="match status" value="2"/>
</dbReference>
<accession>A0ABC8S1Z5</accession>
<dbReference type="GO" id="GO:0016491">
    <property type="term" value="F:oxidoreductase activity"/>
    <property type="evidence" value="ECO:0007669"/>
    <property type="project" value="UniProtKB-KW"/>
</dbReference>
<evidence type="ECO:0000256" key="1">
    <source>
        <dbReference type="ARBA" id="ARBA00010790"/>
    </source>
</evidence>
<dbReference type="PANTHER" id="PTHR46056">
    <property type="entry name" value="LONG-CHAIN-ALCOHOL OXIDASE"/>
    <property type="match status" value="1"/>
</dbReference>
<dbReference type="PANTHER" id="PTHR46056:SF10">
    <property type="entry name" value="LONG-CHAIN-ALCOHOL OXIDASE FAO3"/>
    <property type="match status" value="1"/>
</dbReference>
<keyword evidence="3" id="KW-0274">FAD</keyword>
<dbReference type="AlphaFoldDB" id="A0ABC8S1Z5"/>
<dbReference type="EMBL" id="CAUOFW020002110">
    <property type="protein sequence ID" value="CAK9151248.1"/>
    <property type="molecule type" value="Genomic_DNA"/>
</dbReference>
<dbReference type="Pfam" id="PF05199">
    <property type="entry name" value="GMC_oxred_C"/>
    <property type="match status" value="1"/>
</dbReference>
<organism evidence="7 8">
    <name type="scientific">Ilex paraguariensis</name>
    <name type="common">yerba mate</name>
    <dbReference type="NCBI Taxonomy" id="185542"/>
    <lineage>
        <taxon>Eukaryota</taxon>
        <taxon>Viridiplantae</taxon>
        <taxon>Streptophyta</taxon>
        <taxon>Embryophyta</taxon>
        <taxon>Tracheophyta</taxon>
        <taxon>Spermatophyta</taxon>
        <taxon>Magnoliopsida</taxon>
        <taxon>eudicotyledons</taxon>
        <taxon>Gunneridae</taxon>
        <taxon>Pentapetalae</taxon>
        <taxon>asterids</taxon>
        <taxon>campanulids</taxon>
        <taxon>Aquifoliales</taxon>
        <taxon>Aquifoliaceae</taxon>
        <taxon>Ilex</taxon>
    </lineage>
</organism>
<evidence type="ECO:0000256" key="4">
    <source>
        <dbReference type="ARBA" id="ARBA00023002"/>
    </source>
</evidence>
<evidence type="ECO:0000256" key="3">
    <source>
        <dbReference type="ARBA" id="ARBA00022827"/>
    </source>
</evidence>